<accession>A0A3S3MNR2</accession>
<proteinExistence type="predicted"/>
<reference evidence="1 2" key="1">
    <citation type="journal article" date="2019" name="Nat. Plants">
        <title>Stout camphor tree genome fills gaps in understanding of flowering plant genome evolution.</title>
        <authorList>
            <person name="Chaw S.M."/>
            <person name="Liu Y.C."/>
            <person name="Wu Y.W."/>
            <person name="Wang H.Y."/>
            <person name="Lin C.I."/>
            <person name="Wu C.S."/>
            <person name="Ke H.M."/>
            <person name="Chang L.Y."/>
            <person name="Hsu C.Y."/>
            <person name="Yang H.T."/>
            <person name="Sudianto E."/>
            <person name="Hsu M.H."/>
            <person name="Wu K.P."/>
            <person name="Wang L.N."/>
            <person name="Leebens-Mack J.H."/>
            <person name="Tsai I.J."/>
        </authorList>
    </citation>
    <scope>NUCLEOTIDE SEQUENCE [LARGE SCALE GENOMIC DNA]</scope>
    <source>
        <strain evidence="2">cv. Chaw 1501</strain>
        <tissue evidence="1">Young leaves</tissue>
    </source>
</reference>
<protein>
    <submittedName>
        <fullName evidence="1">Uncharacterized protein</fullName>
    </submittedName>
</protein>
<gene>
    <name evidence="1" type="ORF">CKAN_00028100</name>
</gene>
<dbReference type="AlphaFoldDB" id="A0A3S3MNR2"/>
<keyword evidence="2" id="KW-1185">Reference proteome</keyword>
<evidence type="ECO:0000313" key="2">
    <source>
        <dbReference type="Proteomes" id="UP000283530"/>
    </source>
</evidence>
<name>A0A3S3MNR2_9MAGN</name>
<dbReference type="EMBL" id="QPKB01000001">
    <property type="protein sequence ID" value="RWR72085.1"/>
    <property type="molecule type" value="Genomic_DNA"/>
</dbReference>
<dbReference type="Proteomes" id="UP000283530">
    <property type="component" value="Unassembled WGS sequence"/>
</dbReference>
<organism evidence="1 2">
    <name type="scientific">Cinnamomum micranthum f. kanehirae</name>
    <dbReference type="NCBI Taxonomy" id="337451"/>
    <lineage>
        <taxon>Eukaryota</taxon>
        <taxon>Viridiplantae</taxon>
        <taxon>Streptophyta</taxon>
        <taxon>Embryophyta</taxon>
        <taxon>Tracheophyta</taxon>
        <taxon>Spermatophyta</taxon>
        <taxon>Magnoliopsida</taxon>
        <taxon>Magnoliidae</taxon>
        <taxon>Laurales</taxon>
        <taxon>Lauraceae</taxon>
        <taxon>Cinnamomum</taxon>
    </lineage>
</organism>
<comment type="caution">
    <text evidence="1">The sequence shown here is derived from an EMBL/GenBank/DDBJ whole genome shotgun (WGS) entry which is preliminary data.</text>
</comment>
<sequence length="113" mass="13069">MQWCVGNYLAYWRRTVSQSLLPKAVSKSLLPNAASKPRYAMENGSNTRWKHQASRYFQNSEKTSTTNKENDPSNLNFKMRDSYKIVWSSEGRELVDIILSRLVLDFILLSTCS</sequence>
<evidence type="ECO:0000313" key="1">
    <source>
        <dbReference type="EMBL" id="RWR72085.1"/>
    </source>
</evidence>